<reference evidence="1" key="1">
    <citation type="submission" date="2019-02" db="EMBL/GenBank/DDBJ databases">
        <authorList>
            <person name="Lutz S."/>
            <person name="Schori C."/>
            <person name="Ahrens C.H."/>
            <person name="Gueguen E."/>
        </authorList>
    </citation>
    <scope>NUCLEOTIDE SEQUENCE</scope>
    <source>
        <strain evidence="1">Psy35</strain>
    </source>
</reference>
<gene>
    <name evidence="1" type="ORF">EZZ81_21555</name>
</gene>
<evidence type="ECO:0000313" key="2">
    <source>
        <dbReference type="Proteomes" id="UP001163644"/>
    </source>
</evidence>
<dbReference type="AlphaFoldDB" id="A0AA46W1G9"/>
<dbReference type="EMBL" id="CP036495">
    <property type="protein sequence ID" value="UZA70680.1"/>
    <property type="molecule type" value="Genomic_DNA"/>
</dbReference>
<protein>
    <submittedName>
        <fullName evidence="1">Uncharacterized protein</fullName>
    </submittedName>
</protein>
<evidence type="ECO:0000313" key="1">
    <source>
        <dbReference type="EMBL" id="UZA70680.1"/>
    </source>
</evidence>
<sequence>MAVIYFSAIRYVDPFQGASILLENDVEYKVQARLHTNLA</sequence>
<proteinExistence type="predicted"/>
<name>A0AA46W1G9_PSEVI</name>
<dbReference type="Proteomes" id="UP001163644">
    <property type="component" value="Chromosome"/>
</dbReference>
<accession>A0AA46W1G9</accession>
<organism evidence="1 2">
    <name type="scientific">Pseudomonas viridiflava</name>
    <name type="common">Phytomonas viridiflava</name>
    <dbReference type="NCBI Taxonomy" id="33069"/>
    <lineage>
        <taxon>Bacteria</taxon>
        <taxon>Pseudomonadati</taxon>
        <taxon>Pseudomonadota</taxon>
        <taxon>Gammaproteobacteria</taxon>
        <taxon>Pseudomonadales</taxon>
        <taxon>Pseudomonadaceae</taxon>
        <taxon>Pseudomonas</taxon>
    </lineage>
</organism>